<dbReference type="Proteomes" id="UP000007797">
    <property type="component" value="Unassembled WGS sequence"/>
</dbReference>
<organism evidence="2 3">
    <name type="scientific">Cavenderia fasciculata</name>
    <name type="common">Slime mold</name>
    <name type="synonym">Dictyostelium fasciculatum</name>
    <dbReference type="NCBI Taxonomy" id="261658"/>
    <lineage>
        <taxon>Eukaryota</taxon>
        <taxon>Amoebozoa</taxon>
        <taxon>Evosea</taxon>
        <taxon>Eumycetozoa</taxon>
        <taxon>Dictyostelia</taxon>
        <taxon>Acytosteliales</taxon>
        <taxon>Cavenderiaceae</taxon>
        <taxon>Cavenderia</taxon>
    </lineage>
</organism>
<feature type="region of interest" description="Disordered" evidence="1">
    <location>
        <begin position="32"/>
        <end position="56"/>
    </location>
</feature>
<sequence length="83" mass="9584">MPCDLDKPIVTPKANGDWRNKVGYESVNDVVEEQSSNEIAESAEMDVDEEEEEVNYPNDDESYITQRYDMLIISSFYVGKRRS</sequence>
<name>F4PGB8_CACFS</name>
<dbReference type="GeneID" id="14877209"/>
<gene>
    <name evidence="2" type="ORF">DFA_02996</name>
</gene>
<evidence type="ECO:0000313" key="2">
    <source>
        <dbReference type="EMBL" id="EGG24752.1"/>
    </source>
</evidence>
<feature type="compositionally biased region" description="Acidic residues" evidence="1">
    <location>
        <begin position="41"/>
        <end position="56"/>
    </location>
</feature>
<accession>F4PGB8</accession>
<dbReference type="AlphaFoldDB" id="F4PGB8"/>
<dbReference type="RefSeq" id="XP_004362603.1">
    <property type="nucleotide sequence ID" value="XM_004362546.1"/>
</dbReference>
<proteinExistence type="predicted"/>
<evidence type="ECO:0000313" key="3">
    <source>
        <dbReference type="Proteomes" id="UP000007797"/>
    </source>
</evidence>
<reference evidence="3" key="1">
    <citation type="journal article" date="2011" name="Genome Res.">
        <title>Phylogeny-wide analysis of social amoeba genomes highlights ancient origins for complex intercellular communication.</title>
        <authorList>
            <person name="Heidel A.J."/>
            <person name="Lawal H.M."/>
            <person name="Felder M."/>
            <person name="Schilde C."/>
            <person name="Helps N.R."/>
            <person name="Tunggal B."/>
            <person name="Rivero F."/>
            <person name="John U."/>
            <person name="Schleicher M."/>
            <person name="Eichinger L."/>
            <person name="Platzer M."/>
            <person name="Noegel A.A."/>
            <person name="Schaap P."/>
            <person name="Gloeckner G."/>
        </authorList>
    </citation>
    <scope>NUCLEOTIDE SEQUENCE [LARGE SCALE GENOMIC DNA]</scope>
    <source>
        <strain evidence="3">SH3</strain>
    </source>
</reference>
<dbReference type="KEGG" id="dfa:DFA_02996"/>
<protein>
    <submittedName>
        <fullName evidence="2">Uncharacterized protein</fullName>
    </submittedName>
</protein>
<keyword evidence="3" id="KW-1185">Reference proteome</keyword>
<dbReference type="EMBL" id="GL883006">
    <property type="protein sequence ID" value="EGG24752.1"/>
    <property type="molecule type" value="Genomic_DNA"/>
</dbReference>
<evidence type="ECO:0000256" key="1">
    <source>
        <dbReference type="SAM" id="MobiDB-lite"/>
    </source>
</evidence>